<name>A0A371JBH4_9FIRM</name>
<dbReference type="EMBL" id="NOKA02000050">
    <property type="protein sequence ID" value="RDY30073.1"/>
    <property type="molecule type" value="Genomic_DNA"/>
</dbReference>
<evidence type="ECO:0000313" key="10">
    <source>
        <dbReference type="Proteomes" id="UP000216411"/>
    </source>
</evidence>
<evidence type="ECO:0000256" key="7">
    <source>
        <dbReference type="SAM" id="Phobius"/>
    </source>
</evidence>
<evidence type="ECO:0000256" key="2">
    <source>
        <dbReference type="ARBA" id="ARBA00004141"/>
    </source>
</evidence>
<dbReference type="GO" id="GO:0006508">
    <property type="term" value="P:proteolysis"/>
    <property type="evidence" value="ECO:0007669"/>
    <property type="project" value="InterPro"/>
</dbReference>
<comment type="subcellular location">
    <subcellularLocation>
        <location evidence="2">Membrane</location>
        <topology evidence="2">Multi-pass membrane protein</topology>
    </subcellularLocation>
</comment>
<organism evidence="9 10">
    <name type="scientific">Lachnotalea glycerini</name>
    <dbReference type="NCBI Taxonomy" id="1763509"/>
    <lineage>
        <taxon>Bacteria</taxon>
        <taxon>Bacillati</taxon>
        <taxon>Bacillota</taxon>
        <taxon>Clostridia</taxon>
        <taxon>Lachnospirales</taxon>
        <taxon>Lachnospiraceae</taxon>
        <taxon>Lachnotalea</taxon>
    </lineage>
</organism>
<dbReference type="Pfam" id="PF02163">
    <property type="entry name" value="Peptidase_M50"/>
    <property type="match status" value="1"/>
</dbReference>
<sequence length="380" mass="45404">MIKNERIFESGINAAIILVILKVVYKIIIDNKNFKIDKIQFIIVYAMFFICAHYVFVFIHEFGHLLFMKKRNIEVAMFVIGPILFVKSTNRIKIKVRFKGELIWGGCVIPYVNSRIKNQESLEQYANDYVYMLMGGVYSSLVAYVICILFFCFIDGTNYLFSPICIYINWSILISLFKKTGNVMGDFKMAKFLTQNEDMIIAILYNSLLIEFPVNQFILEKCEEFVYSKKINKEYNYLKICNLINLLVYKIINLDEKEEKMEEYLIQFTKQNLESKNDIYYNLLMCRLIYHFLLYEYCYESNYLESMYDLLHNFILDSFSNNNTFFNYVKKYQVNLLKLIDSKNANANKQWNYFGFISLFQYINNYMYMIELLEANIINR</sequence>
<reference evidence="9 10" key="1">
    <citation type="journal article" date="2017" name="Genome Announc.">
        <title>Draft Genome Sequence of a Sporulating and Motile Strain of Lachnotalea glycerini Isolated from Water in Quebec City, Canada.</title>
        <authorList>
            <person name="Maheux A.F."/>
            <person name="Boudreau D.K."/>
            <person name="Berube E."/>
            <person name="Boissinot M."/>
            <person name="Raymond F."/>
            <person name="Brodeur S."/>
            <person name="Corbeil J."/>
            <person name="Isabel S."/>
            <person name="Omar R.F."/>
            <person name="Bergeron M.G."/>
        </authorList>
    </citation>
    <scope>NUCLEOTIDE SEQUENCE [LARGE SCALE GENOMIC DNA]</scope>
    <source>
        <strain evidence="9 10">CCRI-19302</strain>
    </source>
</reference>
<keyword evidence="4 7" id="KW-0812">Transmembrane</keyword>
<evidence type="ECO:0000256" key="3">
    <source>
        <dbReference type="ARBA" id="ARBA00007931"/>
    </source>
</evidence>
<evidence type="ECO:0000256" key="1">
    <source>
        <dbReference type="ARBA" id="ARBA00001947"/>
    </source>
</evidence>
<feature type="transmembrane region" description="Helical" evidence="7">
    <location>
        <begin position="12"/>
        <end position="29"/>
    </location>
</feature>
<keyword evidence="5 7" id="KW-1133">Transmembrane helix</keyword>
<dbReference type="Proteomes" id="UP000216411">
    <property type="component" value="Unassembled WGS sequence"/>
</dbReference>
<accession>A0A371JBH4</accession>
<feature type="domain" description="Peptidase M50" evidence="8">
    <location>
        <begin position="48"/>
        <end position="361"/>
    </location>
</feature>
<evidence type="ECO:0000256" key="4">
    <source>
        <dbReference type="ARBA" id="ARBA00022692"/>
    </source>
</evidence>
<feature type="transmembrane region" description="Helical" evidence="7">
    <location>
        <begin position="129"/>
        <end position="154"/>
    </location>
</feature>
<dbReference type="RefSeq" id="WP_094380237.1">
    <property type="nucleotide sequence ID" value="NZ_NOKA02000050.1"/>
</dbReference>
<evidence type="ECO:0000256" key="6">
    <source>
        <dbReference type="ARBA" id="ARBA00023136"/>
    </source>
</evidence>
<comment type="cofactor">
    <cofactor evidence="1">
        <name>Zn(2+)</name>
        <dbReference type="ChEBI" id="CHEBI:29105"/>
    </cofactor>
</comment>
<dbReference type="AlphaFoldDB" id="A0A371JBH4"/>
<evidence type="ECO:0000256" key="5">
    <source>
        <dbReference type="ARBA" id="ARBA00022989"/>
    </source>
</evidence>
<gene>
    <name evidence="9" type="ORF">CG710_016670</name>
</gene>
<feature type="transmembrane region" description="Helical" evidence="7">
    <location>
        <begin position="160"/>
        <end position="178"/>
    </location>
</feature>
<dbReference type="InterPro" id="IPR008915">
    <property type="entry name" value="Peptidase_M50"/>
</dbReference>
<feature type="transmembrane region" description="Helical" evidence="7">
    <location>
        <begin position="41"/>
        <end position="60"/>
    </location>
</feature>
<keyword evidence="10" id="KW-1185">Reference proteome</keyword>
<keyword evidence="6 7" id="KW-0472">Membrane</keyword>
<evidence type="ECO:0000259" key="8">
    <source>
        <dbReference type="Pfam" id="PF02163"/>
    </source>
</evidence>
<protein>
    <recommendedName>
        <fullName evidence="8">Peptidase M50 domain-containing protein</fullName>
    </recommendedName>
</protein>
<comment type="similarity">
    <text evidence="3">Belongs to the peptidase M50B family.</text>
</comment>
<evidence type="ECO:0000313" key="9">
    <source>
        <dbReference type="EMBL" id="RDY30073.1"/>
    </source>
</evidence>
<comment type="caution">
    <text evidence="9">The sequence shown here is derived from an EMBL/GenBank/DDBJ whole genome shotgun (WGS) entry which is preliminary data.</text>
</comment>
<proteinExistence type="inferred from homology"/>
<dbReference type="GO" id="GO:0016020">
    <property type="term" value="C:membrane"/>
    <property type="evidence" value="ECO:0007669"/>
    <property type="project" value="UniProtKB-SubCell"/>
</dbReference>